<comment type="caution">
    <text evidence="1">The sequence shown here is derived from an EMBL/GenBank/DDBJ whole genome shotgun (WGS) entry which is preliminary data.</text>
</comment>
<evidence type="ECO:0000313" key="1">
    <source>
        <dbReference type="EMBL" id="RUP43458.1"/>
    </source>
</evidence>
<protein>
    <submittedName>
        <fullName evidence="1">Uncharacterized protein</fullName>
    </submittedName>
</protein>
<dbReference type="AlphaFoldDB" id="A0A433CY09"/>
<keyword evidence="2" id="KW-1185">Reference proteome</keyword>
<name>A0A433CY09_9FUNG</name>
<gene>
    <name evidence="1" type="ORF">BC936DRAFT_137139</name>
</gene>
<organism evidence="1 2">
    <name type="scientific">Jimgerdemannia flammicorona</name>
    <dbReference type="NCBI Taxonomy" id="994334"/>
    <lineage>
        <taxon>Eukaryota</taxon>
        <taxon>Fungi</taxon>
        <taxon>Fungi incertae sedis</taxon>
        <taxon>Mucoromycota</taxon>
        <taxon>Mucoromycotina</taxon>
        <taxon>Endogonomycetes</taxon>
        <taxon>Endogonales</taxon>
        <taxon>Endogonaceae</taxon>
        <taxon>Jimgerdemannia</taxon>
    </lineage>
</organism>
<accession>A0A433CY09</accession>
<proteinExistence type="predicted"/>
<dbReference type="EMBL" id="RBNI01010951">
    <property type="protein sequence ID" value="RUP43458.1"/>
    <property type="molecule type" value="Genomic_DNA"/>
</dbReference>
<sequence length="116" mass="13652">MHLRHVRTVWRQSRCQSASRLQLRKSSRTAAIRHIMGIHKHGSRAYIDEHREFHFVQCVYFGLCYVLCWKQYCYVPLSLDCNVGEDEPHGESLIQIPFVIANTIHWHLYLNGEGSN</sequence>
<reference evidence="1 2" key="1">
    <citation type="journal article" date="2018" name="New Phytol.">
        <title>Phylogenomics of Endogonaceae and evolution of mycorrhizas within Mucoromycota.</title>
        <authorList>
            <person name="Chang Y."/>
            <person name="Desiro A."/>
            <person name="Na H."/>
            <person name="Sandor L."/>
            <person name="Lipzen A."/>
            <person name="Clum A."/>
            <person name="Barry K."/>
            <person name="Grigoriev I.V."/>
            <person name="Martin F.M."/>
            <person name="Stajich J.E."/>
            <person name="Smith M.E."/>
            <person name="Bonito G."/>
            <person name="Spatafora J.W."/>
        </authorList>
    </citation>
    <scope>NUCLEOTIDE SEQUENCE [LARGE SCALE GENOMIC DNA]</scope>
    <source>
        <strain evidence="1 2">GMNB39</strain>
    </source>
</reference>
<dbReference type="Proteomes" id="UP000268093">
    <property type="component" value="Unassembled WGS sequence"/>
</dbReference>
<evidence type="ECO:0000313" key="2">
    <source>
        <dbReference type="Proteomes" id="UP000268093"/>
    </source>
</evidence>